<organism evidence="1 2">
    <name type="scientific">Belliella calami</name>
    <dbReference type="NCBI Taxonomy" id="2923436"/>
    <lineage>
        <taxon>Bacteria</taxon>
        <taxon>Pseudomonadati</taxon>
        <taxon>Bacteroidota</taxon>
        <taxon>Cytophagia</taxon>
        <taxon>Cytophagales</taxon>
        <taxon>Cyclobacteriaceae</taxon>
        <taxon>Belliella</taxon>
    </lineage>
</organism>
<protein>
    <recommendedName>
        <fullName evidence="3">DUF4625 domain-containing protein</fullName>
    </recommendedName>
</protein>
<evidence type="ECO:0008006" key="3">
    <source>
        <dbReference type="Google" id="ProtNLM"/>
    </source>
</evidence>
<reference evidence="1" key="1">
    <citation type="submission" date="2022-03" db="EMBL/GenBank/DDBJ databases">
        <title>De novo assembled genomes of Belliella spp. (Cyclobacteriaceae) strains.</title>
        <authorList>
            <person name="Szabo A."/>
            <person name="Korponai K."/>
            <person name="Felfoldi T."/>
        </authorList>
    </citation>
    <scope>NUCLEOTIDE SEQUENCE</scope>
    <source>
        <strain evidence="1">DSM 107340</strain>
    </source>
</reference>
<sequence>MKNYIFLLVLALFASSCEQDFGELNSDNVAAVPLTFPNATTFGFDPYIEVSLSGDGEIRYEMEIPETSGRTISEITKVVGGASDINVGTLNSGTSYIGDPIQVAGTSTEFLTSISEFEEKVRTNSEGEVTPVEIDEELAFLFLVTLDNGDQIVSTRVRVRVVE</sequence>
<comment type="caution">
    <text evidence="1">The sequence shown here is derived from an EMBL/GenBank/DDBJ whole genome shotgun (WGS) entry which is preliminary data.</text>
</comment>
<accession>A0ABS9USQ8</accession>
<dbReference type="EMBL" id="JAKZGS010000018">
    <property type="protein sequence ID" value="MCH7399661.1"/>
    <property type="molecule type" value="Genomic_DNA"/>
</dbReference>
<evidence type="ECO:0000313" key="1">
    <source>
        <dbReference type="EMBL" id="MCH7399661.1"/>
    </source>
</evidence>
<dbReference type="RefSeq" id="WP_241276157.1">
    <property type="nucleotide sequence ID" value="NZ_JAKZGS010000018.1"/>
</dbReference>
<dbReference type="PROSITE" id="PS51257">
    <property type="entry name" value="PROKAR_LIPOPROTEIN"/>
    <property type="match status" value="1"/>
</dbReference>
<dbReference type="Proteomes" id="UP001165488">
    <property type="component" value="Unassembled WGS sequence"/>
</dbReference>
<gene>
    <name evidence="1" type="ORF">MM236_16810</name>
</gene>
<keyword evidence="2" id="KW-1185">Reference proteome</keyword>
<name>A0ABS9USQ8_9BACT</name>
<proteinExistence type="predicted"/>
<evidence type="ECO:0000313" key="2">
    <source>
        <dbReference type="Proteomes" id="UP001165488"/>
    </source>
</evidence>